<dbReference type="GO" id="GO:0046685">
    <property type="term" value="P:response to arsenic-containing substance"/>
    <property type="evidence" value="ECO:0007669"/>
    <property type="project" value="UniProtKB-KW"/>
</dbReference>
<dbReference type="EC" id="1.20.4.1" evidence="4 7"/>
<dbReference type="GO" id="GO:0008794">
    <property type="term" value="F:arsenate reductase (glutaredoxin) activity"/>
    <property type="evidence" value="ECO:0007669"/>
    <property type="project" value="UniProtKB-UniRule"/>
</dbReference>
<dbReference type="PANTHER" id="PTHR30041:SF5">
    <property type="entry name" value="ARSENATE REDUCTASE-RELATED"/>
    <property type="match status" value="1"/>
</dbReference>
<dbReference type="AlphaFoldDB" id="A0A0A0ER46"/>
<comment type="similarity">
    <text evidence="1 6 7">Belongs to the ArsC family.</text>
</comment>
<evidence type="ECO:0000256" key="3">
    <source>
        <dbReference type="ARBA" id="ARBA00023002"/>
    </source>
</evidence>
<evidence type="ECO:0000256" key="7">
    <source>
        <dbReference type="RuleBase" id="RU362029"/>
    </source>
</evidence>
<comment type="catalytic activity">
    <reaction evidence="7">
        <text>[glutaredoxin]-dithiol + arsenate + glutathione + H(+) = glutathionyl-S-S-[glutaredoxin] + arsenite + H2O</text>
        <dbReference type="Rhea" id="RHEA:22016"/>
        <dbReference type="Rhea" id="RHEA-COMP:10729"/>
        <dbReference type="Rhea" id="RHEA-COMP:17668"/>
        <dbReference type="ChEBI" id="CHEBI:15377"/>
        <dbReference type="ChEBI" id="CHEBI:15378"/>
        <dbReference type="ChEBI" id="CHEBI:29242"/>
        <dbReference type="ChEBI" id="CHEBI:29950"/>
        <dbReference type="ChEBI" id="CHEBI:48597"/>
        <dbReference type="ChEBI" id="CHEBI:57925"/>
        <dbReference type="ChEBI" id="CHEBI:146199"/>
        <dbReference type="EC" id="1.20.4.1"/>
    </reaction>
</comment>
<keyword evidence="3 7" id="KW-0560">Oxidoreductase</keyword>
<dbReference type="STRING" id="1122185.N792_08205"/>
<dbReference type="PANTHER" id="PTHR30041">
    <property type="entry name" value="ARSENATE REDUCTASE"/>
    <property type="match status" value="1"/>
</dbReference>
<dbReference type="eggNOG" id="COG1393">
    <property type="taxonomic scope" value="Bacteria"/>
</dbReference>
<dbReference type="Gene3D" id="3.40.30.10">
    <property type="entry name" value="Glutaredoxin"/>
    <property type="match status" value="1"/>
</dbReference>
<dbReference type="PROSITE" id="PS51353">
    <property type="entry name" value="ARSC"/>
    <property type="match status" value="1"/>
</dbReference>
<sequence length="139" mass="15244">MDATIYHNPACGTSRNTLALIRHAGIEPTVIEYLREPPSRDRLVELIAAAGLGVRDAMRKKGTPYEALGLDDPTLSDDQLLDAMLAEPVLINRPFVVTSSGTRLCRPSEVVLDILPTITRPFAKEDGELVIDESGHRVR</sequence>
<dbReference type="InterPro" id="IPR006660">
    <property type="entry name" value="Arsenate_reductase-like"/>
</dbReference>
<evidence type="ECO:0000256" key="4">
    <source>
        <dbReference type="ARBA" id="ARBA00038969"/>
    </source>
</evidence>
<name>A0A0A0ER46_9GAMM</name>
<organism evidence="8 9">
    <name type="scientific">Lysobacter concretionis Ko07 = DSM 16239</name>
    <dbReference type="NCBI Taxonomy" id="1122185"/>
    <lineage>
        <taxon>Bacteria</taxon>
        <taxon>Pseudomonadati</taxon>
        <taxon>Pseudomonadota</taxon>
        <taxon>Gammaproteobacteria</taxon>
        <taxon>Lysobacterales</taxon>
        <taxon>Lysobacteraceae</taxon>
        <taxon>Novilysobacter</taxon>
    </lineage>
</organism>
<evidence type="ECO:0000256" key="6">
    <source>
        <dbReference type="PROSITE-ProRule" id="PRU01282"/>
    </source>
</evidence>
<dbReference type="InterPro" id="IPR036249">
    <property type="entry name" value="Thioredoxin-like_sf"/>
</dbReference>
<dbReference type="CDD" id="cd03034">
    <property type="entry name" value="ArsC_ArsC"/>
    <property type="match status" value="1"/>
</dbReference>
<dbReference type="Proteomes" id="UP000030017">
    <property type="component" value="Unassembled WGS sequence"/>
</dbReference>
<evidence type="ECO:0000256" key="2">
    <source>
        <dbReference type="ARBA" id="ARBA00022849"/>
    </source>
</evidence>
<accession>A0A0A0ER46</accession>
<dbReference type="SUPFAM" id="SSF52833">
    <property type="entry name" value="Thioredoxin-like"/>
    <property type="match status" value="1"/>
</dbReference>
<dbReference type="InterPro" id="IPR006659">
    <property type="entry name" value="Arsenate_reductase"/>
</dbReference>
<dbReference type="RefSeq" id="WP_036193704.1">
    <property type="nucleotide sequence ID" value="NZ_AVPS01000005.1"/>
</dbReference>
<keyword evidence="2" id="KW-0059">Arsenical resistance</keyword>
<proteinExistence type="inferred from homology"/>
<evidence type="ECO:0000313" key="8">
    <source>
        <dbReference type="EMBL" id="KGM51657.1"/>
    </source>
</evidence>
<comment type="caution">
    <text evidence="8">The sequence shown here is derived from an EMBL/GenBank/DDBJ whole genome shotgun (WGS) entry which is preliminary data.</text>
</comment>
<dbReference type="NCBIfam" id="TIGR00014">
    <property type="entry name" value="arsC"/>
    <property type="match status" value="1"/>
</dbReference>
<gene>
    <name evidence="8" type="ORF">N792_08205</name>
</gene>
<dbReference type="EMBL" id="AVPS01000005">
    <property type="protein sequence ID" value="KGM51657.1"/>
    <property type="molecule type" value="Genomic_DNA"/>
</dbReference>
<keyword evidence="9" id="KW-1185">Reference proteome</keyword>
<evidence type="ECO:0000256" key="1">
    <source>
        <dbReference type="ARBA" id="ARBA00007198"/>
    </source>
</evidence>
<protein>
    <recommendedName>
        <fullName evidence="5 7">Arsenate reductase</fullName>
        <ecNumber evidence="4 7">1.20.4.1</ecNumber>
    </recommendedName>
</protein>
<dbReference type="Pfam" id="PF03960">
    <property type="entry name" value="ArsC"/>
    <property type="match status" value="1"/>
</dbReference>
<dbReference type="OrthoDB" id="9790554at2"/>
<reference evidence="8 9" key="1">
    <citation type="submission" date="2013-08" db="EMBL/GenBank/DDBJ databases">
        <title>Genome sequencing of Lysobacter.</title>
        <authorList>
            <person name="Zhang S."/>
            <person name="Wang G."/>
        </authorList>
    </citation>
    <scope>NUCLEOTIDE SEQUENCE [LARGE SCALE GENOMIC DNA]</scope>
    <source>
        <strain evidence="8 9">Ko07</strain>
    </source>
</reference>
<evidence type="ECO:0000313" key="9">
    <source>
        <dbReference type="Proteomes" id="UP000030017"/>
    </source>
</evidence>
<evidence type="ECO:0000256" key="5">
    <source>
        <dbReference type="ARBA" id="ARBA00039879"/>
    </source>
</evidence>